<dbReference type="InterPro" id="IPR052913">
    <property type="entry name" value="Glycopeptide_resist_protein"/>
</dbReference>
<keyword evidence="2" id="KW-0812">Transmembrane</keyword>
<dbReference type="PANTHER" id="PTHR35788:SF1">
    <property type="entry name" value="EXPORTED PROTEIN"/>
    <property type="match status" value="1"/>
</dbReference>
<feature type="region of interest" description="Disordered" evidence="1">
    <location>
        <begin position="294"/>
        <end position="313"/>
    </location>
</feature>
<feature type="domain" description="YoaR-like putative peptidoglycan binding" evidence="3">
    <location>
        <begin position="94"/>
        <end position="200"/>
    </location>
</feature>
<evidence type="ECO:0000313" key="5">
    <source>
        <dbReference type="Proteomes" id="UP000256485"/>
    </source>
</evidence>
<name>A0A3D9V9B8_THECX</name>
<feature type="transmembrane region" description="Helical" evidence="2">
    <location>
        <begin position="22"/>
        <end position="45"/>
    </location>
</feature>
<keyword evidence="5" id="KW-1185">Reference proteome</keyword>
<keyword evidence="2" id="KW-0472">Membrane</keyword>
<dbReference type="PANTHER" id="PTHR35788">
    <property type="entry name" value="EXPORTED PROTEIN-RELATED"/>
    <property type="match status" value="1"/>
</dbReference>
<evidence type="ECO:0000256" key="1">
    <source>
        <dbReference type="SAM" id="MobiDB-lite"/>
    </source>
</evidence>
<gene>
    <name evidence="4" type="ORF">DFJ64_0966</name>
</gene>
<dbReference type="Pfam" id="PF04294">
    <property type="entry name" value="VanW"/>
    <property type="match status" value="1"/>
</dbReference>
<evidence type="ECO:0000313" key="4">
    <source>
        <dbReference type="EMBL" id="REF35585.1"/>
    </source>
</evidence>
<accession>A0A3D9V9B8</accession>
<proteinExistence type="predicted"/>
<dbReference type="Proteomes" id="UP000256485">
    <property type="component" value="Unassembled WGS sequence"/>
</dbReference>
<evidence type="ECO:0000259" key="3">
    <source>
        <dbReference type="Pfam" id="PF12229"/>
    </source>
</evidence>
<evidence type="ECO:0000256" key="2">
    <source>
        <dbReference type="SAM" id="Phobius"/>
    </source>
</evidence>
<sequence length="584" mass="63737">MYQSGDPTQPIPAVRDRRTGRIVAAAAGAVMLVLLGAYVLTAYSLGNRVPRGTTVAGVPVGGLSPEAAEARLRRDLLPRADKPLTLTAAGATFSVRPEEAGLSLDVAATVESAQAPRSFNPVTMVRTIVGGEEVDPVVVVDERRLQKTLQSVASKVDKDAVEGAITFENGEPRITKPKPGRELDREAAADRIEAEFLRSDRPIALPVRQVRPAVSTEDLRQALGEFAEPAMSAPVTVRVDDESFEATPEEIGSALSMRVENGELAPKLDARSLAKALSDRLAEVEVEPRDASIVMSGGRPTVRPSRPGRTVPPEGLAKAVLGALQKSGDERVAVVETVTKQPKLTTEKLEGLGVKEVVGEFTTYYPHAEYRNVNIGRAAELINGTLVLPGETFSFNKTVGERTRENGFTDGLVIKGGRLREELGGGVSQVATTTYNAAFFAGMDDVEHRPHGFYIDRYPVGREATVYWGSLDLRWRNNTPYAVYVQAWRERSSPGTRGSVTVRLWSTKYWEVRTRTSDRYNVRPPKRYYDPKPGCVAQSGVPGFEVDVYRWLYRNGKRVRSEVDHVVYKPEDTIICSAPPSPGS</sequence>
<feature type="domain" description="YoaR-like putative peptidoglycan binding" evidence="3">
    <location>
        <begin position="228"/>
        <end position="331"/>
    </location>
</feature>
<dbReference type="InterPro" id="IPR022029">
    <property type="entry name" value="YoaR-like_PG-bd"/>
</dbReference>
<protein>
    <submittedName>
        <fullName evidence="4">Vancomycin resistance protein YoaR</fullName>
    </submittedName>
</protein>
<dbReference type="Pfam" id="PF12229">
    <property type="entry name" value="PG_binding_4"/>
    <property type="match status" value="2"/>
</dbReference>
<comment type="caution">
    <text evidence="4">The sequence shown here is derived from an EMBL/GenBank/DDBJ whole genome shotgun (WGS) entry which is preliminary data.</text>
</comment>
<dbReference type="InterPro" id="IPR007391">
    <property type="entry name" value="Vancomycin_resist_VanW"/>
</dbReference>
<organism evidence="4 5">
    <name type="scientific">Thermasporomyces composti</name>
    <dbReference type="NCBI Taxonomy" id="696763"/>
    <lineage>
        <taxon>Bacteria</taxon>
        <taxon>Bacillati</taxon>
        <taxon>Actinomycetota</taxon>
        <taxon>Actinomycetes</taxon>
        <taxon>Propionibacteriales</taxon>
        <taxon>Nocardioidaceae</taxon>
        <taxon>Thermasporomyces</taxon>
    </lineage>
</organism>
<dbReference type="AlphaFoldDB" id="A0A3D9V9B8"/>
<dbReference type="EMBL" id="QTUC01000001">
    <property type="protein sequence ID" value="REF35585.1"/>
    <property type="molecule type" value="Genomic_DNA"/>
</dbReference>
<reference evidence="4 5" key="1">
    <citation type="submission" date="2018-08" db="EMBL/GenBank/DDBJ databases">
        <title>Sequencing the genomes of 1000 actinobacteria strains.</title>
        <authorList>
            <person name="Klenk H.-P."/>
        </authorList>
    </citation>
    <scope>NUCLEOTIDE SEQUENCE [LARGE SCALE GENOMIC DNA]</scope>
    <source>
        <strain evidence="4 5">DSM 22891</strain>
    </source>
</reference>
<keyword evidence="2" id="KW-1133">Transmembrane helix</keyword>